<accession>A0A177SDX4</accession>
<evidence type="ECO:0000313" key="2">
    <source>
        <dbReference type="EMBL" id="OAI86305.1"/>
    </source>
</evidence>
<keyword evidence="1" id="KW-0472">Membrane</keyword>
<feature type="transmembrane region" description="Helical" evidence="1">
    <location>
        <begin position="77"/>
        <end position="97"/>
    </location>
</feature>
<comment type="caution">
    <text evidence="2">The sequence shown here is derived from an EMBL/GenBank/DDBJ whole genome shotgun (WGS) entry which is preliminary data.</text>
</comment>
<protein>
    <submittedName>
        <fullName evidence="2">Uncharacterized protein</fullName>
    </submittedName>
</protein>
<evidence type="ECO:0000313" key="3">
    <source>
        <dbReference type="Proteomes" id="UP000077752"/>
    </source>
</evidence>
<feature type="transmembrane region" description="Helical" evidence="1">
    <location>
        <begin position="6"/>
        <end position="27"/>
    </location>
</feature>
<gene>
    <name evidence="2" type="ORF">AYO28_01050</name>
</gene>
<dbReference type="RefSeq" id="WP_009407097.1">
    <property type="nucleotide sequence ID" value="NZ_LUCV01000040.1"/>
</dbReference>
<dbReference type="Proteomes" id="UP000077752">
    <property type="component" value="Unassembled WGS sequence"/>
</dbReference>
<reference evidence="2 3" key="1">
    <citation type="submission" date="2016-03" db="EMBL/GenBank/DDBJ databases">
        <title>Draft Genome Assembly of Pseudomonas putida strain CBF10-2.</title>
        <authorList>
            <person name="Iyer R.S."/>
            <person name="Damania A."/>
        </authorList>
    </citation>
    <scope>NUCLEOTIDE SEQUENCE [LARGE SCALE GENOMIC DNA]</scope>
    <source>
        <strain evidence="2 3">CBF10-2</strain>
    </source>
</reference>
<dbReference type="AlphaFoldDB" id="A0A177SDX4"/>
<dbReference type="EMBL" id="LUCV01000040">
    <property type="protein sequence ID" value="OAI86305.1"/>
    <property type="molecule type" value="Genomic_DNA"/>
</dbReference>
<sequence>MSGPDALHQIFGLVLLAMAFSAFILFVRSYRPAGVSGRWYDLVLGFIALWLALWPELGHFIGDPSLARGLGLLLQGIATAAGCILGALVAKALRLLLLERRRPVQNRNHEPDQKHGRTPR</sequence>
<keyword evidence="1" id="KW-1133">Transmembrane helix</keyword>
<name>A0A177SDX4_PSEPU</name>
<keyword evidence="1" id="KW-0812">Transmembrane</keyword>
<feature type="transmembrane region" description="Helical" evidence="1">
    <location>
        <begin position="39"/>
        <end position="57"/>
    </location>
</feature>
<proteinExistence type="predicted"/>
<evidence type="ECO:0000256" key="1">
    <source>
        <dbReference type="SAM" id="Phobius"/>
    </source>
</evidence>
<organism evidence="2 3">
    <name type="scientific">Pseudomonas putida</name>
    <name type="common">Arthrobacter siderocapsulatus</name>
    <dbReference type="NCBI Taxonomy" id="303"/>
    <lineage>
        <taxon>Bacteria</taxon>
        <taxon>Pseudomonadati</taxon>
        <taxon>Pseudomonadota</taxon>
        <taxon>Gammaproteobacteria</taxon>
        <taxon>Pseudomonadales</taxon>
        <taxon>Pseudomonadaceae</taxon>
        <taxon>Pseudomonas</taxon>
    </lineage>
</organism>